<dbReference type="AlphaFoldDB" id="A0A5C5YJS1"/>
<gene>
    <name evidence="5" type="ORF">CA85_04320</name>
</gene>
<feature type="region of interest" description="Disordered" evidence="2">
    <location>
        <begin position="1078"/>
        <end position="1146"/>
    </location>
</feature>
<name>A0A5C5YJS1_9BACT</name>
<dbReference type="InterPro" id="IPR050287">
    <property type="entry name" value="MTA/SAH_deaminase"/>
</dbReference>
<dbReference type="EMBL" id="SJPK01000001">
    <property type="protein sequence ID" value="TWT75143.1"/>
    <property type="molecule type" value="Genomic_DNA"/>
</dbReference>
<dbReference type="PANTHER" id="PTHR43794:SF11">
    <property type="entry name" value="AMIDOHYDROLASE-RELATED DOMAIN-CONTAINING PROTEIN"/>
    <property type="match status" value="1"/>
</dbReference>
<sequence precursor="true">MNLLPPRPRLFLAVGLLLASTAQLAAADGRDVAPTVGLRQNPSTTVLLRGATVMASPDAYAGSTAARGEEPDSSQPEGQDILIRGGVIVAVGPGLEPPPGCEIIDCGGKTVSAGWINAWHEVGSDATTSAEAGDDYWNANILANRRIVELESVPDAEKLRSQGFTTTLLAPSGRILGGQPAVWSLNESADHESGPQRLVDPPWMTAALSVPRPNDAGERYPNSPMGAVALLRQSLYDARWYGEATAAQQADRTLAKPHFSITLDTLNPAMTSSTFVFDASNERMALRAEQIAKEFSLRAIIRGSGREYRDAAAIAATGRPLLLPLNFPKEPNVATPEDAREVELVDLLHWKLAATNPAEMVDRGATVCLTTDRSDDIDQFRKRLRKAVESGLAPRDAIAALTTTPARLLGLEATHGRIAAGMSADLILADGDLLDKDTDVLKVFVAGQEFEVTARPGEELQSLVGSWRLQLPKSNQHPVDLAVKQKDGRVSASLIVHPGSDDSVKIELKKIVQRVDRFAAQIQFDDDSDARQALDLPPGTHRIVVSSAGKSLGDVSADRALSVQISPTDAPARRYQTEWTDADKQNAESEETPESKVDADDPDEADDGDEADDEQEESDAEEEERDGAESPAEQDSSQGKAATKADSQVAAEPIEVVFPLGAYGRRQPVDRPQRVLFRGALVWTCEDRTDLKVPDSPMDVLIENGKIAAVADHIEIEKGSDCVVIDARGKHLTPGLIDCHSHAATDGGINESGQAITSEVRIGDFINPTDITVYRQLAGGVTSANILHGSANPIGGQNQVVKFRWGDSMDDFRFDGAPAGIKFALGENVKRSTSRYPNTRMGVEQLLRDQMLAAREYAIAHRRWRAGERDSLPPRVDLQLEAIAEIQAGRRWIHCHSYRQDEIVATLDVLAEFGIQIGSLQHILEGYKVADAMLEHGAMASSFADWWAYKFEVYDAIPYNGVLMHNAGIVVSYNSDDPEMGRHLNTEAAKAVKYGGVPPTEALKFVTLNPAKQLRIDERVGSIEVGKEADLVLWSGPPLSTTTRCEQTWIDGRPMFDLEDDAQLKKRDRAWRSQLVQELLDGKPRPAPQSDEKSDASTDVAEEDRWLSYDEYCSSRGGQRAAIEERSMDQRAREKRSREHSTGDTK</sequence>
<protein>
    <recommendedName>
        <fullName evidence="4">Amidohydrolase-related domain-containing protein</fullName>
    </recommendedName>
</protein>
<keyword evidence="1" id="KW-0378">Hydrolase</keyword>
<feature type="region of interest" description="Disordered" evidence="2">
    <location>
        <begin position="563"/>
        <end position="648"/>
    </location>
</feature>
<dbReference type="Proteomes" id="UP000318053">
    <property type="component" value="Unassembled WGS sequence"/>
</dbReference>
<dbReference type="Pfam" id="PF01979">
    <property type="entry name" value="Amidohydro_1"/>
    <property type="match status" value="2"/>
</dbReference>
<dbReference type="GO" id="GO:0016810">
    <property type="term" value="F:hydrolase activity, acting on carbon-nitrogen (but not peptide) bonds"/>
    <property type="evidence" value="ECO:0007669"/>
    <property type="project" value="InterPro"/>
</dbReference>
<reference evidence="5 6" key="1">
    <citation type="submission" date="2019-02" db="EMBL/GenBank/DDBJ databases">
        <title>Deep-cultivation of Planctomycetes and their phenomic and genomic characterization uncovers novel biology.</title>
        <authorList>
            <person name="Wiegand S."/>
            <person name="Jogler M."/>
            <person name="Boedeker C."/>
            <person name="Pinto D."/>
            <person name="Vollmers J."/>
            <person name="Rivas-Marin E."/>
            <person name="Kohn T."/>
            <person name="Peeters S.H."/>
            <person name="Heuer A."/>
            <person name="Rast P."/>
            <person name="Oberbeckmann S."/>
            <person name="Bunk B."/>
            <person name="Jeske O."/>
            <person name="Meyerdierks A."/>
            <person name="Storesund J.E."/>
            <person name="Kallscheuer N."/>
            <person name="Luecker S."/>
            <person name="Lage O.M."/>
            <person name="Pohl T."/>
            <person name="Merkel B.J."/>
            <person name="Hornburger P."/>
            <person name="Mueller R.-W."/>
            <person name="Bruemmer F."/>
            <person name="Labrenz M."/>
            <person name="Spormann A.M."/>
            <person name="Op Den Camp H."/>
            <person name="Overmann J."/>
            <person name="Amann R."/>
            <person name="Jetten M.S.M."/>
            <person name="Mascher T."/>
            <person name="Medema M.H."/>
            <person name="Devos D.P."/>
            <person name="Kaster A.-K."/>
            <person name="Ovreas L."/>
            <person name="Rohde M."/>
            <person name="Galperin M.Y."/>
            <person name="Jogler C."/>
        </authorList>
    </citation>
    <scope>NUCLEOTIDE SEQUENCE [LARGE SCALE GENOMIC DNA]</scope>
    <source>
        <strain evidence="5 6">CA85</strain>
    </source>
</reference>
<dbReference type="RefSeq" id="WP_246112412.1">
    <property type="nucleotide sequence ID" value="NZ_SJPK01000001.1"/>
</dbReference>
<dbReference type="InterPro" id="IPR011059">
    <property type="entry name" value="Metal-dep_hydrolase_composite"/>
</dbReference>
<keyword evidence="3" id="KW-0732">Signal</keyword>
<evidence type="ECO:0000259" key="4">
    <source>
        <dbReference type="Pfam" id="PF01979"/>
    </source>
</evidence>
<feature type="compositionally biased region" description="Acidic residues" evidence="2">
    <location>
        <begin position="600"/>
        <end position="626"/>
    </location>
</feature>
<organism evidence="5 6">
    <name type="scientific">Allorhodopirellula solitaria</name>
    <dbReference type="NCBI Taxonomy" id="2527987"/>
    <lineage>
        <taxon>Bacteria</taxon>
        <taxon>Pseudomonadati</taxon>
        <taxon>Planctomycetota</taxon>
        <taxon>Planctomycetia</taxon>
        <taxon>Pirellulales</taxon>
        <taxon>Pirellulaceae</taxon>
        <taxon>Allorhodopirellula</taxon>
    </lineage>
</organism>
<dbReference type="SUPFAM" id="SSF51338">
    <property type="entry name" value="Composite domain of metallo-dependent hydrolases"/>
    <property type="match status" value="2"/>
</dbReference>
<proteinExistence type="predicted"/>
<evidence type="ECO:0000256" key="2">
    <source>
        <dbReference type="SAM" id="MobiDB-lite"/>
    </source>
</evidence>
<feature type="chain" id="PRO_5022807351" description="Amidohydrolase-related domain-containing protein" evidence="3">
    <location>
        <begin position="26"/>
        <end position="1146"/>
    </location>
</feature>
<feature type="compositionally biased region" description="Basic and acidic residues" evidence="2">
    <location>
        <begin position="571"/>
        <end position="599"/>
    </location>
</feature>
<feature type="signal peptide" evidence="3">
    <location>
        <begin position="1"/>
        <end position="25"/>
    </location>
</feature>
<evidence type="ECO:0000256" key="3">
    <source>
        <dbReference type="SAM" id="SignalP"/>
    </source>
</evidence>
<dbReference type="InterPro" id="IPR006680">
    <property type="entry name" value="Amidohydro-rel"/>
</dbReference>
<evidence type="ECO:0000313" key="6">
    <source>
        <dbReference type="Proteomes" id="UP000318053"/>
    </source>
</evidence>
<feature type="domain" description="Amidohydrolase-related" evidence="4">
    <location>
        <begin position="964"/>
        <end position="1040"/>
    </location>
</feature>
<evidence type="ECO:0000256" key="1">
    <source>
        <dbReference type="ARBA" id="ARBA00022801"/>
    </source>
</evidence>
<dbReference type="PANTHER" id="PTHR43794">
    <property type="entry name" value="AMINOHYDROLASE SSNA-RELATED"/>
    <property type="match status" value="1"/>
</dbReference>
<feature type="compositionally biased region" description="Basic and acidic residues" evidence="2">
    <location>
        <begin position="1080"/>
        <end position="1096"/>
    </location>
</feature>
<keyword evidence="6" id="KW-1185">Reference proteome</keyword>
<feature type="domain" description="Amidohydrolase-related" evidence="4">
    <location>
        <begin position="357"/>
        <end position="448"/>
    </location>
</feature>
<accession>A0A5C5YJS1</accession>
<dbReference type="CDD" id="cd01309">
    <property type="entry name" value="Met_dep_hydrolase_C"/>
    <property type="match status" value="1"/>
</dbReference>
<evidence type="ECO:0000313" key="5">
    <source>
        <dbReference type="EMBL" id="TWT75143.1"/>
    </source>
</evidence>
<dbReference type="SUPFAM" id="SSF51556">
    <property type="entry name" value="Metallo-dependent hydrolases"/>
    <property type="match status" value="2"/>
</dbReference>
<dbReference type="Gene3D" id="3.20.20.140">
    <property type="entry name" value="Metal-dependent hydrolases"/>
    <property type="match status" value="2"/>
</dbReference>
<feature type="compositionally biased region" description="Basic and acidic residues" evidence="2">
    <location>
        <begin position="1122"/>
        <end position="1146"/>
    </location>
</feature>
<dbReference type="InterPro" id="IPR032466">
    <property type="entry name" value="Metal_Hydrolase"/>
</dbReference>
<comment type="caution">
    <text evidence="5">The sequence shown here is derived from an EMBL/GenBank/DDBJ whole genome shotgun (WGS) entry which is preliminary data.</text>
</comment>